<dbReference type="RefSeq" id="WP_379494720.1">
    <property type="nucleotide sequence ID" value="NZ_JBHSAO010000001.1"/>
</dbReference>
<dbReference type="InterPro" id="IPR050187">
    <property type="entry name" value="Lipid_Phosphate_FormReg"/>
</dbReference>
<dbReference type="SMART" id="SM00046">
    <property type="entry name" value="DAGKc"/>
    <property type="match status" value="1"/>
</dbReference>
<gene>
    <name evidence="13" type="ORF">ACFOUV_00055</name>
</gene>
<feature type="domain" description="DAGKc" evidence="12">
    <location>
        <begin position="1"/>
        <end position="127"/>
    </location>
</feature>
<accession>A0ABV8GU52</accession>
<dbReference type="Gene3D" id="3.40.50.10330">
    <property type="entry name" value="Probable inorganic polyphosphate/atp-NAD kinase, domain 1"/>
    <property type="match status" value="1"/>
</dbReference>
<keyword evidence="11" id="KW-1133">Transmembrane helix</keyword>
<protein>
    <submittedName>
        <fullName evidence="13">Diacylglycerol/lipid kinase family protein</fullName>
        <ecNumber evidence="13">2.7.1.-</ecNumber>
    </submittedName>
</protein>
<keyword evidence="9" id="KW-0594">Phospholipid biosynthesis</keyword>
<evidence type="ECO:0000259" key="12">
    <source>
        <dbReference type="PROSITE" id="PS50146"/>
    </source>
</evidence>
<dbReference type="Pfam" id="PF19279">
    <property type="entry name" value="YegS_C"/>
    <property type="match status" value="1"/>
</dbReference>
<comment type="caution">
    <text evidence="13">The sequence shown here is derived from an EMBL/GenBank/DDBJ whole genome shotgun (WGS) entry which is preliminary data.</text>
</comment>
<dbReference type="InterPro" id="IPR016064">
    <property type="entry name" value="NAD/diacylglycerol_kinase_sf"/>
</dbReference>
<keyword evidence="10" id="KW-1208">Phospholipid metabolism</keyword>
<organism evidence="13 14">
    <name type="scientific">Oceanobacillus longus</name>
    <dbReference type="NCBI Taxonomy" id="930120"/>
    <lineage>
        <taxon>Bacteria</taxon>
        <taxon>Bacillati</taxon>
        <taxon>Bacillota</taxon>
        <taxon>Bacilli</taxon>
        <taxon>Bacillales</taxon>
        <taxon>Bacillaceae</taxon>
        <taxon>Oceanobacillus</taxon>
    </lineage>
</organism>
<dbReference type="InterPro" id="IPR017438">
    <property type="entry name" value="ATP-NAD_kinase_N"/>
</dbReference>
<feature type="transmembrane region" description="Helical" evidence="11">
    <location>
        <begin position="159"/>
        <end position="181"/>
    </location>
</feature>
<proteinExistence type="inferred from homology"/>
<comment type="similarity">
    <text evidence="2">Belongs to the diacylglycerol/lipid kinase family.</text>
</comment>
<dbReference type="PANTHER" id="PTHR12358">
    <property type="entry name" value="SPHINGOSINE KINASE"/>
    <property type="match status" value="1"/>
</dbReference>
<keyword evidence="3" id="KW-0444">Lipid biosynthesis</keyword>
<reference evidence="14" key="1">
    <citation type="journal article" date="2019" name="Int. J. Syst. Evol. Microbiol.">
        <title>The Global Catalogue of Microorganisms (GCM) 10K type strain sequencing project: providing services to taxonomists for standard genome sequencing and annotation.</title>
        <authorList>
            <consortium name="The Broad Institute Genomics Platform"/>
            <consortium name="The Broad Institute Genome Sequencing Center for Infectious Disease"/>
            <person name="Wu L."/>
            <person name="Ma J."/>
        </authorList>
    </citation>
    <scope>NUCLEOTIDE SEQUENCE [LARGE SCALE GENOMIC DNA]</scope>
    <source>
        <strain evidence="14">IBRC-M 10703</strain>
    </source>
</reference>
<dbReference type="PROSITE" id="PS50146">
    <property type="entry name" value="DAGK"/>
    <property type="match status" value="1"/>
</dbReference>
<dbReference type="EC" id="2.7.1.-" evidence="13"/>
<evidence type="ECO:0000256" key="10">
    <source>
        <dbReference type="ARBA" id="ARBA00023264"/>
    </source>
</evidence>
<dbReference type="Proteomes" id="UP001595772">
    <property type="component" value="Unassembled WGS sequence"/>
</dbReference>
<evidence type="ECO:0000256" key="2">
    <source>
        <dbReference type="ARBA" id="ARBA00005983"/>
    </source>
</evidence>
<dbReference type="InterPro" id="IPR001206">
    <property type="entry name" value="Diacylglycerol_kinase_cat_dom"/>
</dbReference>
<evidence type="ECO:0000256" key="6">
    <source>
        <dbReference type="ARBA" id="ARBA00022777"/>
    </source>
</evidence>
<evidence type="ECO:0000313" key="13">
    <source>
        <dbReference type="EMBL" id="MFC4022202.1"/>
    </source>
</evidence>
<evidence type="ECO:0000256" key="1">
    <source>
        <dbReference type="ARBA" id="ARBA00001946"/>
    </source>
</evidence>
<comment type="cofactor">
    <cofactor evidence="1">
        <name>Mg(2+)</name>
        <dbReference type="ChEBI" id="CHEBI:18420"/>
    </cofactor>
</comment>
<keyword evidence="7" id="KW-0067">ATP-binding</keyword>
<evidence type="ECO:0000256" key="7">
    <source>
        <dbReference type="ARBA" id="ARBA00022840"/>
    </source>
</evidence>
<evidence type="ECO:0000313" key="14">
    <source>
        <dbReference type="Proteomes" id="UP001595772"/>
    </source>
</evidence>
<keyword evidence="8" id="KW-0443">Lipid metabolism</keyword>
<keyword evidence="14" id="KW-1185">Reference proteome</keyword>
<dbReference type="EMBL" id="JBHSAO010000001">
    <property type="protein sequence ID" value="MFC4022202.1"/>
    <property type="molecule type" value="Genomic_DNA"/>
</dbReference>
<keyword evidence="5" id="KW-0547">Nucleotide-binding</keyword>
<dbReference type="Pfam" id="PF00781">
    <property type="entry name" value="DAGK_cat"/>
    <property type="match status" value="1"/>
</dbReference>
<keyword evidence="11" id="KW-0472">Membrane</keyword>
<dbReference type="InterPro" id="IPR005218">
    <property type="entry name" value="Diacylglycerol/lipid_kinase"/>
</dbReference>
<sequence length="305" mass="34311">MYLFIINPKAGSGRAKRIFSDLQKSKSYRQMDSKYYFTKHEGHGEEIAKEISKDPTGKTIIVIGGDGTIHEVINGLTTTDIPIGFIPGGSGNDFARGCGIKGKPEQILKQIIDYKHPLIYWIGNYRQDDKEERDFVNSIGFGFDAEIAKKANKSCYKNFFNMIGLGTVSYVIALLQVLIFFKPMTVTLELDGEKKFLQNCWMVSIGNHPYYGGGMKIIPNAVVQPNVLPILILHTISKWKVLALFMTVFFGKHANYKEVEVLEAKTMKIASEQPIRFQVDGQTDICHSSMIKKQEEPIKIKGSNT</sequence>
<evidence type="ECO:0000256" key="11">
    <source>
        <dbReference type="SAM" id="Phobius"/>
    </source>
</evidence>
<evidence type="ECO:0000256" key="5">
    <source>
        <dbReference type="ARBA" id="ARBA00022741"/>
    </source>
</evidence>
<keyword evidence="11" id="KW-0812">Transmembrane</keyword>
<dbReference type="PANTHER" id="PTHR12358:SF54">
    <property type="entry name" value="SPHINGOSINE KINASE RELATED PROTEIN"/>
    <property type="match status" value="1"/>
</dbReference>
<evidence type="ECO:0000256" key="8">
    <source>
        <dbReference type="ARBA" id="ARBA00023098"/>
    </source>
</evidence>
<evidence type="ECO:0000256" key="9">
    <source>
        <dbReference type="ARBA" id="ARBA00023209"/>
    </source>
</evidence>
<dbReference type="NCBIfam" id="TIGR00147">
    <property type="entry name" value="YegS/Rv2252/BmrU family lipid kinase"/>
    <property type="match status" value="1"/>
</dbReference>
<dbReference type="Gene3D" id="2.60.200.40">
    <property type="match status" value="1"/>
</dbReference>
<name>A0ABV8GU52_9BACI</name>
<dbReference type="InterPro" id="IPR045540">
    <property type="entry name" value="YegS/DAGK_C"/>
</dbReference>
<keyword evidence="6 13" id="KW-0418">Kinase</keyword>
<evidence type="ECO:0000256" key="4">
    <source>
        <dbReference type="ARBA" id="ARBA00022679"/>
    </source>
</evidence>
<dbReference type="GO" id="GO:0016301">
    <property type="term" value="F:kinase activity"/>
    <property type="evidence" value="ECO:0007669"/>
    <property type="project" value="UniProtKB-KW"/>
</dbReference>
<evidence type="ECO:0000256" key="3">
    <source>
        <dbReference type="ARBA" id="ARBA00022516"/>
    </source>
</evidence>
<dbReference type="SUPFAM" id="SSF111331">
    <property type="entry name" value="NAD kinase/diacylglycerol kinase-like"/>
    <property type="match status" value="1"/>
</dbReference>
<keyword evidence="4 13" id="KW-0808">Transferase</keyword>